<dbReference type="Gene3D" id="2.40.160.200">
    <property type="entry name" value="LURP1-related"/>
    <property type="match status" value="1"/>
</dbReference>
<evidence type="ECO:0000313" key="3">
    <source>
        <dbReference type="Proteomes" id="UP000626092"/>
    </source>
</evidence>
<dbReference type="InterPro" id="IPR025659">
    <property type="entry name" value="Tubby-like_C"/>
</dbReference>
<proteinExistence type="inferred from homology"/>
<organism evidence="2 3">
    <name type="scientific">Rhododendron simsii</name>
    <name type="common">Sims's rhododendron</name>
    <dbReference type="NCBI Taxonomy" id="118357"/>
    <lineage>
        <taxon>Eukaryota</taxon>
        <taxon>Viridiplantae</taxon>
        <taxon>Streptophyta</taxon>
        <taxon>Embryophyta</taxon>
        <taxon>Tracheophyta</taxon>
        <taxon>Spermatophyta</taxon>
        <taxon>Magnoliopsida</taxon>
        <taxon>eudicotyledons</taxon>
        <taxon>Gunneridae</taxon>
        <taxon>Pentapetalae</taxon>
        <taxon>asterids</taxon>
        <taxon>Ericales</taxon>
        <taxon>Ericaceae</taxon>
        <taxon>Ericoideae</taxon>
        <taxon>Rhodoreae</taxon>
        <taxon>Rhododendron</taxon>
    </lineage>
</organism>
<reference evidence="2" key="1">
    <citation type="submission" date="2019-11" db="EMBL/GenBank/DDBJ databases">
        <authorList>
            <person name="Liu Y."/>
            <person name="Hou J."/>
            <person name="Li T.-Q."/>
            <person name="Guan C.-H."/>
            <person name="Wu X."/>
            <person name="Wu H.-Z."/>
            <person name="Ling F."/>
            <person name="Zhang R."/>
            <person name="Shi X.-G."/>
            <person name="Ren J.-P."/>
            <person name="Chen E.-F."/>
            <person name="Sun J.-M."/>
        </authorList>
    </citation>
    <scope>NUCLEOTIDE SEQUENCE</scope>
    <source>
        <strain evidence="2">Adult_tree_wgs_1</strain>
        <tissue evidence="2">Leaves</tissue>
    </source>
</reference>
<gene>
    <name evidence="2" type="ORF">RHSIM_Rhsim05G0227900</name>
</gene>
<comment type="similarity">
    <text evidence="1">Belongs to the LOR family.</text>
</comment>
<comment type="caution">
    <text evidence="2">The sequence shown here is derived from an EMBL/GenBank/DDBJ whole genome shotgun (WGS) entry which is preliminary data.</text>
</comment>
<accession>A0A834LNR5</accession>
<dbReference type="Proteomes" id="UP000626092">
    <property type="component" value="Unassembled WGS sequence"/>
</dbReference>
<dbReference type="AlphaFoldDB" id="A0A834LNR5"/>
<dbReference type="InterPro" id="IPR038595">
    <property type="entry name" value="LOR_sf"/>
</dbReference>
<protein>
    <submittedName>
        <fullName evidence="2">Uncharacterized protein</fullName>
    </submittedName>
</protein>
<evidence type="ECO:0000256" key="1">
    <source>
        <dbReference type="ARBA" id="ARBA00005437"/>
    </source>
</evidence>
<dbReference type="PANTHER" id="PTHR31087:SF58">
    <property type="entry name" value="OS07G0230700 PROTEIN"/>
    <property type="match status" value="1"/>
</dbReference>
<dbReference type="InterPro" id="IPR007612">
    <property type="entry name" value="LOR"/>
</dbReference>
<evidence type="ECO:0000313" key="2">
    <source>
        <dbReference type="EMBL" id="KAF7144264.1"/>
    </source>
</evidence>
<dbReference type="OrthoDB" id="97518at2759"/>
<dbReference type="Pfam" id="PF04525">
    <property type="entry name" value="LOR"/>
    <property type="match status" value="1"/>
</dbReference>
<sequence length="226" mass="25306">MVRRPCCDHPNKTPEYLKSMAQSSYLPSVHPVAIISPQFCAPYPVDLTIASKLLTITKGDFTATDVNGNVMFRIKGKFFSLHGRHILLDAAGNPILTLQHKLLTAHKRWQVFRGDTTDEKDLLFSVKKSSLIQFKTQLDVFLAGNTTEDVCAFKIKGSWGDRSCTIFLGNTLTIIAQMHKNNIIGRDMFAVTVYPNVDYAFIVALVVVLEEIHDDRQRNIGQAQAP</sequence>
<dbReference type="EMBL" id="WJXA01000005">
    <property type="protein sequence ID" value="KAF7144264.1"/>
    <property type="molecule type" value="Genomic_DNA"/>
</dbReference>
<dbReference type="SUPFAM" id="SSF54518">
    <property type="entry name" value="Tubby C-terminal domain-like"/>
    <property type="match status" value="1"/>
</dbReference>
<name>A0A834LNR5_RHOSS</name>
<dbReference type="PANTHER" id="PTHR31087">
    <property type="match status" value="1"/>
</dbReference>
<keyword evidence="3" id="KW-1185">Reference proteome</keyword>